<evidence type="ECO:0000313" key="3">
    <source>
        <dbReference type="Proteomes" id="UP000233551"/>
    </source>
</evidence>
<dbReference type="AlphaFoldDB" id="A0A2I0H6B2"/>
<dbReference type="Proteomes" id="UP000233551">
    <property type="component" value="Unassembled WGS sequence"/>
</dbReference>
<dbReference type="InterPro" id="IPR043502">
    <property type="entry name" value="DNA/RNA_pol_sf"/>
</dbReference>
<dbReference type="PANTHER" id="PTHR24559:SF444">
    <property type="entry name" value="REVERSE TRANSCRIPTASE DOMAIN-CONTAINING PROTEIN"/>
    <property type="match status" value="1"/>
</dbReference>
<sequence length="115" mass="13436">MCIHYIDLNKACPKDAYPLPRIDLMVDATVGHQLHGFMDAYSRYNEIRMSLEDERHTAFFAHEGVYYYKVMPFGLKNARATYRRLVDAMFTHHVGKNMEAYVDNMTIKFVKAGDH</sequence>
<protein>
    <recommendedName>
        <fullName evidence="1">Reverse transcriptase domain-containing protein</fullName>
    </recommendedName>
</protein>
<organism evidence="2 3">
    <name type="scientific">Punica granatum</name>
    <name type="common">Pomegranate</name>
    <dbReference type="NCBI Taxonomy" id="22663"/>
    <lineage>
        <taxon>Eukaryota</taxon>
        <taxon>Viridiplantae</taxon>
        <taxon>Streptophyta</taxon>
        <taxon>Embryophyta</taxon>
        <taxon>Tracheophyta</taxon>
        <taxon>Spermatophyta</taxon>
        <taxon>Magnoliopsida</taxon>
        <taxon>eudicotyledons</taxon>
        <taxon>Gunneridae</taxon>
        <taxon>Pentapetalae</taxon>
        <taxon>rosids</taxon>
        <taxon>malvids</taxon>
        <taxon>Myrtales</taxon>
        <taxon>Lythraceae</taxon>
        <taxon>Punica</taxon>
    </lineage>
</organism>
<dbReference type="InterPro" id="IPR043128">
    <property type="entry name" value="Rev_trsase/Diguanyl_cyclase"/>
</dbReference>
<dbReference type="Gene3D" id="3.30.70.270">
    <property type="match status" value="2"/>
</dbReference>
<dbReference type="InterPro" id="IPR053134">
    <property type="entry name" value="RNA-dir_DNA_polymerase"/>
</dbReference>
<reference evidence="2 3" key="1">
    <citation type="submission" date="2017-11" db="EMBL/GenBank/DDBJ databases">
        <title>De-novo sequencing of pomegranate (Punica granatum L.) genome.</title>
        <authorList>
            <person name="Akparov Z."/>
            <person name="Amiraslanov A."/>
            <person name="Hajiyeva S."/>
            <person name="Abbasov M."/>
            <person name="Kaur K."/>
            <person name="Hamwieh A."/>
            <person name="Solovyev V."/>
            <person name="Salamov A."/>
            <person name="Braich B."/>
            <person name="Kosarev P."/>
            <person name="Mahmoud A."/>
            <person name="Hajiyev E."/>
            <person name="Babayeva S."/>
            <person name="Izzatullayeva V."/>
            <person name="Mammadov A."/>
            <person name="Mammadov A."/>
            <person name="Sharifova S."/>
            <person name="Ojaghi J."/>
            <person name="Eynullazada K."/>
            <person name="Bayramov B."/>
            <person name="Abdulazimova A."/>
            <person name="Shahmuradov I."/>
        </authorList>
    </citation>
    <scope>NUCLEOTIDE SEQUENCE [LARGE SCALE GENOMIC DNA]</scope>
    <source>
        <strain evidence="3">cv. AG2017</strain>
        <tissue evidence="2">Leaf</tissue>
    </source>
</reference>
<dbReference type="EMBL" id="PGOL01041715">
    <property type="protein sequence ID" value="PKH99436.1"/>
    <property type="molecule type" value="Genomic_DNA"/>
</dbReference>
<dbReference type="InterPro" id="IPR000477">
    <property type="entry name" value="RT_dom"/>
</dbReference>
<proteinExistence type="predicted"/>
<keyword evidence="3" id="KW-1185">Reference proteome</keyword>
<dbReference type="STRING" id="22663.A0A2I0H6B2"/>
<feature type="domain" description="Reverse transcriptase" evidence="1">
    <location>
        <begin position="5"/>
        <end position="109"/>
    </location>
</feature>
<dbReference type="CDD" id="cd01647">
    <property type="entry name" value="RT_LTR"/>
    <property type="match status" value="1"/>
</dbReference>
<evidence type="ECO:0000313" key="2">
    <source>
        <dbReference type="EMBL" id="PKH99436.1"/>
    </source>
</evidence>
<dbReference type="SUPFAM" id="SSF56672">
    <property type="entry name" value="DNA/RNA polymerases"/>
    <property type="match status" value="1"/>
</dbReference>
<evidence type="ECO:0000259" key="1">
    <source>
        <dbReference type="Pfam" id="PF00078"/>
    </source>
</evidence>
<dbReference type="PANTHER" id="PTHR24559">
    <property type="entry name" value="TRANSPOSON TY3-I GAG-POL POLYPROTEIN"/>
    <property type="match status" value="1"/>
</dbReference>
<accession>A0A2I0H6B2</accession>
<feature type="non-terminal residue" evidence="2">
    <location>
        <position position="115"/>
    </location>
</feature>
<dbReference type="Pfam" id="PF00078">
    <property type="entry name" value="RVT_1"/>
    <property type="match status" value="1"/>
</dbReference>
<gene>
    <name evidence="2" type="ORF">CRG98_049656</name>
</gene>
<name>A0A2I0H6B2_PUNGR</name>
<comment type="caution">
    <text evidence="2">The sequence shown here is derived from an EMBL/GenBank/DDBJ whole genome shotgun (WGS) entry which is preliminary data.</text>
</comment>